<comment type="caution">
    <text evidence="2">The sequence shown here is derived from an EMBL/GenBank/DDBJ whole genome shotgun (WGS) entry which is preliminary data.</text>
</comment>
<evidence type="ECO:0000313" key="2">
    <source>
        <dbReference type="EMBL" id="DAD30948.1"/>
    </source>
</evidence>
<protein>
    <submittedName>
        <fullName evidence="2">Uncharacterized protein</fullName>
    </submittedName>
</protein>
<keyword evidence="1" id="KW-0812">Transmembrane</keyword>
<dbReference type="Proteomes" id="UP000607653">
    <property type="component" value="Unassembled WGS sequence"/>
</dbReference>
<keyword evidence="3" id="KW-1185">Reference proteome</keyword>
<dbReference type="EMBL" id="DUZY01000003">
    <property type="protein sequence ID" value="DAD30948.1"/>
    <property type="molecule type" value="Genomic_DNA"/>
</dbReference>
<reference evidence="2 3" key="1">
    <citation type="journal article" date="2020" name="Mol. Biol. Evol.">
        <title>Distinct Expression and Methylation Patterns for Genes with Different Fates following a Single Whole-Genome Duplication in Flowering Plants.</title>
        <authorList>
            <person name="Shi T."/>
            <person name="Rahmani R.S."/>
            <person name="Gugger P.F."/>
            <person name="Wang M."/>
            <person name="Li H."/>
            <person name="Zhang Y."/>
            <person name="Li Z."/>
            <person name="Wang Q."/>
            <person name="Van de Peer Y."/>
            <person name="Marchal K."/>
            <person name="Chen J."/>
        </authorList>
    </citation>
    <scope>NUCLEOTIDE SEQUENCE [LARGE SCALE GENOMIC DNA]</scope>
    <source>
        <tissue evidence="2">Leaf</tissue>
    </source>
</reference>
<evidence type="ECO:0000256" key="1">
    <source>
        <dbReference type="SAM" id="Phobius"/>
    </source>
</evidence>
<feature type="transmembrane region" description="Helical" evidence="1">
    <location>
        <begin position="15"/>
        <end position="34"/>
    </location>
</feature>
<gene>
    <name evidence="2" type="ORF">HUJ06_009799</name>
</gene>
<keyword evidence="1" id="KW-0472">Membrane</keyword>
<sequence length="75" mass="8640">MALNWLLLVRTPKSFHLYTTCFCCVFPLFFQNLLHSGIDARKIYAPTNNTACLCFSTFFLSTSSESSRMQEKIYA</sequence>
<dbReference type="AlphaFoldDB" id="A0A822YNU5"/>
<organism evidence="2 3">
    <name type="scientific">Nelumbo nucifera</name>
    <name type="common">Sacred lotus</name>
    <dbReference type="NCBI Taxonomy" id="4432"/>
    <lineage>
        <taxon>Eukaryota</taxon>
        <taxon>Viridiplantae</taxon>
        <taxon>Streptophyta</taxon>
        <taxon>Embryophyta</taxon>
        <taxon>Tracheophyta</taxon>
        <taxon>Spermatophyta</taxon>
        <taxon>Magnoliopsida</taxon>
        <taxon>Proteales</taxon>
        <taxon>Nelumbonaceae</taxon>
        <taxon>Nelumbo</taxon>
    </lineage>
</organism>
<keyword evidence="1" id="KW-1133">Transmembrane helix</keyword>
<evidence type="ECO:0000313" key="3">
    <source>
        <dbReference type="Proteomes" id="UP000607653"/>
    </source>
</evidence>
<proteinExistence type="predicted"/>
<accession>A0A822YNU5</accession>
<name>A0A822YNU5_NELNU</name>